<keyword evidence="5" id="KW-0808">Transferase</keyword>
<dbReference type="AlphaFoldDB" id="A0A6J4UIP5"/>
<dbReference type="SUPFAM" id="SSF53756">
    <property type="entry name" value="UDP-Glycosyltransferase/glycogen phosphorylase"/>
    <property type="match status" value="1"/>
</dbReference>
<sequence>MPQVEEVTIAPEPITRFGALLDAAQMREADAVAQATARRLEGRAWWNVNSTATGGGVAEMLPSLLSYARGVGIDARWLVITGNDAFFHLTKRMHHALHGMPGDRSPLGDDERAIYEAVMASNADGILELVQPRDIVLLHDPQTAGLAPILIRHGATVIWRCHVGADVPNEQTALAWRFLKPYLEDVAATVFSRQAYVPTGFVPERSVVIAPSIDAFVPKNQDLDETTVRAILVQAGLISGHPGEGQPLFQRLDGTTGRVERRADVVGTGPLPAWDTPLIVQVSRWDPLKDPIGVIEAFAALVRQGADHQAELLLAGPNVAAVSDDPEGLATFNEVVAACHGLPEAIRSRVHLASLPMTDTAENAAIVNALQRHAAVVVQKSLREGFGLTVTEAMWKARPVVATRVGGIQDQIENGVHGLLIDDATDAGAFAEALGQVLSDHSLAKRLGTAARRRVQEKYLGVQHLMRYADLLEQLER</sequence>
<evidence type="ECO:0000256" key="4">
    <source>
        <dbReference type="ARBA" id="ARBA00022676"/>
    </source>
</evidence>
<accession>A0A6J4UIP5</accession>
<dbReference type="GO" id="GO:0016757">
    <property type="term" value="F:glycosyltransferase activity"/>
    <property type="evidence" value="ECO:0007669"/>
    <property type="project" value="UniProtKB-KW"/>
</dbReference>
<evidence type="ECO:0000256" key="1">
    <source>
        <dbReference type="ARBA" id="ARBA00009481"/>
    </source>
</evidence>
<dbReference type="InterPro" id="IPR049438">
    <property type="entry name" value="TreT_GT1"/>
</dbReference>
<dbReference type="EMBL" id="CADCWI010000051">
    <property type="protein sequence ID" value="CAA9550491.1"/>
    <property type="molecule type" value="Genomic_DNA"/>
</dbReference>
<dbReference type="InterPro" id="IPR052078">
    <property type="entry name" value="Trehalose_Metab_GTase"/>
</dbReference>
<evidence type="ECO:0000256" key="3">
    <source>
        <dbReference type="ARBA" id="ARBA00022526"/>
    </source>
</evidence>
<organism evidence="9">
    <name type="scientific">uncultured Thermomicrobiales bacterium</name>
    <dbReference type="NCBI Taxonomy" id="1645740"/>
    <lineage>
        <taxon>Bacteria</taxon>
        <taxon>Pseudomonadati</taxon>
        <taxon>Thermomicrobiota</taxon>
        <taxon>Thermomicrobia</taxon>
        <taxon>Thermomicrobiales</taxon>
        <taxon>environmental samples</taxon>
    </lineage>
</organism>
<evidence type="ECO:0000256" key="6">
    <source>
        <dbReference type="ARBA" id="ARBA00023277"/>
    </source>
</evidence>
<keyword evidence="4" id="KW-0328">Glycosyltransferase</keyword>
<dbReference type="InterPro" id="IPR001296">
    <property type="entry name" value="Glyco_trans_1"/>
</dbReference>
<dbReference type="Gene3D" id="3.40.50.2000">
    <property type="entry name" value="Glycogen Phosphorylase B"/>
    <property type="match status" value="2"/>
</dbReference>
<dbReference type="Pfam" id="PF21269">
    <property type="entry name" value="TreT_GT1"/>
    <property type="match status" value="1"/>
</dbReference>
<keyword evidence="6" id="KW-0119">Carbohydrate metabolism</keyword>
<comment type="similarity">
    <text evidence="1">Belongs to the glycosyltransferase group 1 family. Glycosyltransferase 4 subfamily.</text>
</comment>
<name>A0A6J4UIP5_9BACT</name>
<evidence type="ECO:0000256" key="2">
    <source>
        <dbReference type="ARBA" id="ARBA00011738"/>
    </source>
</evidence>
<proteinExistence type="inferred from homology"/>
<evidence type="ECO:0000256" key="5">
    <source>
        <dbReference type="ARBA" id="ARBA00022679"/>
    </source>
</evidence>
<reference evidence="9" key="1">
    <citation type="submission" date="2020-02" db="EMBL/GenBank/DDBJ databases">
        <authorList>
            <person name="Meier V. D."/>
        </authorList>
    </citation>
    <scope>NUCLEOTIDE SEQUENCE</scope>
    <source>
        <strain evidence="9">AVDCRST_MAG43</strain>
    </source>
</reference>
<dbReference type="PANTHER" id="PTHR47779">
    <property type="entry name" value="SYNTHASE (CCG-9), PUTATIVE (AFU_ORTHOLOGUE AFUA_3G12100)-RELATED"/>
    <property type="match status" value="1"/>
</dbReference>
<feature type="domain" description="Trehalose synthase N-terminal" evidence="8">
    <location>
        <begin position="47"/>
        <end position="198"/>
    </location>
</feature>
<dbReference type="PANTHER" id="PTHR47779:SF1">
    <property type="entry name" value="SYNTHASE (CCG-9), PUTATIVE (AFU_ORTHOLOGUE AFUA_3G12100)-RELATED"/>
    <property type="match status" value="1"/>
</dbReference>
<evidence type="ECO:0000313" key="9">
    <source>
        <dbReference type="EMBL" id="CAA9550491.1"/>
    </source>
</evidence>
<feature type="domain" description="Glycosyl transferase family 1" evidence="7">
    <location>
        <begin position="275"/>
        <end position="454"/>
    </location>
</feature>
<evidence type="ECO:0000259" key="8">
    <source>
        <dbReference type="Pfam" id="PF21269"/>
    </source>
</evidence>
<comment type="subunit">
    <text evidence="2">Homodimer.</text>
</comment>
<keyword evidence="3" id="KW-0313">Glucose metabolism</keyword>
<dbReference type="GO" id="GO:0006006">
    <property type="term" value="P:glucose metabolic process"/>
    <property type="evidence" value="ECO:0007669"/>
    <property type="project" value="UniProtKB-KW"/>
</dbReference>
<evidence type="ECO:0000259" key="7">
    <source>
        <dbReference type="Pfam" id="PF00534"/>
    </source>
</evidence>
<gene>
    <name evidence="9" type="ORF">AVDCRST_MAG43-1016</name>
</gene>
<protein>
    <submittedName>
        <fullName evidence="9">Uncharacterized protein</fullName>
    </submittedName>
</protein>
<dbReference type="Pfam" id="PF00534">
    <property type="entry name" value="Glycos_transf_1"/>
    <property type="match status" value="1"/>
</dbReference>